<dbReference type="CDD" id="cd07438">
    <property type="entry name" value="PHP_HisPPase_AMP"/>
    <property type="match status" value="1"/>
</dbReference>
<sequence length="290" mass="31495">MALRDYIDMHVHTTASDGQYSPVQIVEMAAELGLGGVAITDHDTTAGVVEAEAAALGCSIKLLPGIEISTVAAGKDVHVLGYFTNNKDEQWQHRIAQLGATREARNSMLIDKLNELGISITWDEVKAVSGEDGSVGRPHFAEVLIKKGIVKTKQQAFDEYLGEHGKAFVQPRRIHPTEAFQWIREAGGVCVLAHPGLYNDESLVEELLAAGPDGVEVNHSDHTEQQIERYSRLAEKYGLIATSGSDFHGANEDGSTFHGSLGSVVARLSVYDQLLELHRQRAGSLGFIKD</sequence>
<accession>A0ABW1V1E4</accession>
<protein>
    <submittedName>
        <fullName evidence="2">PHP domain-containing protein</fullName>
    </submittedName>
</protein>
<dbReference type="InterPro" id="IPR052018">
    <property type="entry name" value="PHP_domain"/>
</dbReference>
<dbReference type="Pfam" id="PF02811">
    <property type="entry name" value="PHP"/>
    <property type="match status" value="1"/>
</dbReference>
<dbReference type="PANTHER" id="PTHR42924:SF3">
    <property type="entry name" value="POLYMERASE_HISTIDINOL PHOSPHATASE N-TERMINAL DOMAIN-CONTAINING PROTEIN"/>
    <property type="match status" value="1"/>
</dbReference>
<dbReference type="InterPro" id="IPR016195">
    <property type="entry name" value="Pol/histidinol_Pase-like"/>
</dbReference>
<feature type="domain" description="Polymerase/histidinol phosphatase N-terminal" evidence="1">
    <location>
        <begin position="7"/>
        <end position="72"/>
    </location>
</feature>
<gene>
    <name evidence="2" type="ORF">ACFP56_01435</name>
</gene>
<dbReference type="EMBL" id="JBHSTE010000001">
    <property type="protein sequence ID" value="MFC6331271.1"/>
    <property type="molecule type" value="Genomic_DNA"/>
</dbReference>
<evidence type="ECO:0000259" key="1">
    <source>
        <dbReference type="SMART" id="SM00481"/>
    </source>
</evidence>
<dbReference type="PANTHER" id="PTHR42924">
    <property type="entry name" value="EXONUCLEASE"/>
    <property type="match status" value="1"/>
</dbReference>
<keyword evidence="3" id="KW-1185">Reference proteome</keyword>
<dbReference type="SMART" id="SM00481">
    <property type="entry name" value="POLIIIAc"/>
    <property type="match status" value="1"/>
</dbReference>
<proteinExistence type="predicted"/>
<dbReference type="InterPro" id="IPR004013">
    <property type="entry name" value="PHP_dom"/>
</dbReference>
<dbReference type="InterPro" id="IPR003141">
    <property type="entry name" value="Pol/His_phosphatase_N"/>
</dbReference>
<name>A0ABW1V1E4_9BACL</name>
<comment type="caution">
    <text evidence="2">The sequence shown here is derived from an EMBL/GenBank/DDBJ whole genome shotgun (WGS) entry which is preliminary data.</text>
</comment>
<organism evidence="2 3">
    <name type="scientific">Paenibacillus septentrionalis</name>
    <dbReference type="NCBI Taxonomy" id="429342"/>
    <lineage>
        <taxon>Bacteria</taxon>
        <taxon>Bacillati</taxon>
        <taxon>Bacillota</taxon>
        <taxon>Bacilli</taxon>
        <taxon>Bacillales</taxon>
        <taxon>Paenibacillaceae</taxon>
        <taxon>Paenibacillus</taxon>
    </lineage>
</organism>
<dbReference type="Proteomes" id="UP001596233">
    <property type="component" value="Unassembled WGS sequence"/>
</dbReference>
<dbReference type="RefSeq" id="WP_379230330.1">
    <property type="nucleotide sequence ID" value="NZ_JBHSTE010000001.1"/>
</dbReference>
<reference evidence="3" key="1">
    <citation type="journal article" date="2019" name="Int. J. Syst. Evol. Microbiol.">
        <title>The Global Catalogue of Microorganisms (GCM) 10K type strain sequencing project: providing services to taxonomists for standard genome sequencing and annotation.</title>
        <authorList>
            <consortium name="The Broad Institute Genomics Platform"/>
            <consortium name="The Broad Institute Genome Sequencing Center for Infectious Disease"/>
            <person name="Wu L."/>
            <person name="Ma J."/>
        </authorList>
    </citation>
    <scope>NUCLEOTIDE SEQUENCE [LARGE SCALE GENOMIC DNA]</scope>
    <source>
        <strain evidence="3">PCU 280</strain>
    </source>
</reference>
<evidence type="ECO:0000313" key="3">
    <source>
        <dbReference type="Proteomes" id="UP001596233"/>
    </source>
</evidence>
<dbReference type="Gene3D" id="3.20.20.140">
    <property type="entry name" value="Metal-dependent hydrolases"/>
    <property type="match status" value="1"/>
</dbReference>
<evidence type="ECO:0000313" key="2">
    <source>
        <dbReference type="EMBL" id="MFC6331271.1"/>
    </source>
</evidence>
<dbReference type="SUPFAM" id="SSF89550">
    <property type="entry name" value="PHP domain-like"/>
    <property type="match status" value="1"/>
</dbReference>
<dbReference type="Gene3D" id="1.10.150.650">
    <property type="match status" value="1"/>
</dbReference>